<evidence type="ECO:0000256" key="1">
    <source>
        <dbReference type="ARBA" id="ARBA00022737"/>
    </source>
</evidence>
<gene>
    <name evidence="5" type="ORF">Q5H94_15215</name>
</gene>
<dbReference type="CDD" id="cd05483">
    <property type="entry name" value="retropepsin_like_bacteria"/>
    <property type="match status" value="2"/>
</dbReference>
<organism evidence="5 6">
    <name type="scientific">Sphingomonas immobilis</name>
    <dbReference type="NCBI Taxonomy" id="3063997"/>
    <lineage>
        <taxon>Bacteria</taxon>
        <taxon>Pseudomonadati</taxon>
        <taxon>Pseudomonadota</taxon>
        <taxon>Alphaproteobacteria</taxon>
        <taxon>Sphingomonadales</taxon>
        <taxon>Sphingomonadaceae</taxon>
        <taxon>Sphingomonas</taxon>
    </lineage>
</organism>
<proteinExistence type="predicted"/>
<dbReference type="Pfam" id="PF13650">
    <property type="entry name" value="Asp_protease_2"/>
    <property type="match status" value="2"/>
</dbReference>
<keyword evidence="1" id="KW-0677">Repeat</keyword>
<protein>
    <submittedName>
        <fullName evidence="5">Aspartyl protease family protein</fullName>
    </submittedName>
</protein>
<dbReference type="InterPro" id="IPR019734">
    <property type="entry name" value="TPR_rpt"/>
</dbReference>
<evidence type="ECO:0000256" key="3">
    <source>
        <dbReference type="PROSITE-ProRule" id="PRU00339"/>
    </source>
</evidence>
<feature type="chain" id="PRO_5045527365" evidence="4">
    <location>
        <begin position="22"/>
        <end position="581"/>
    </location>
</feature>
<dbReference type="SMART" id="SM00028">
    <property type="entry name" value="TPR"/>
    <property type="match status" value="5"/>
</dbReference>
<dbReference type="InterPro" id="IPR021109">
    <property type="entry name" value="Peptidase_aspartic_dom_sf"/>
</dbReference>
<sequence>MLRVASLILCGTLFLPAAAHAECTVEKFLEIPVAISQQRAVVTARFDGKEARFILDSGAFYSTIARANALEYGLKPESLGNARIRGIGGTASLGVATATNFEIAGQTVPRIEFGVGGSDTGFAGLLGQNILGIADVEYDFLHGAVRLMRGKGCKDRGLAYWAGDRATAVVPLEPMSPAQRHTIGTVTVNGVKVKAMFDTGAPRSSLTLKAAKRIGVTPDSPGVTRDGFARGLGTGQARTWRARFDTIDIGGETIKRPWINITERDAIDVDMIIGFDFFLSHRLYVDNANHRMFVSYAGGPMFGLDPKGAVDDKGTALDLTDTAGEPKDAAGYARRAGVASAGRKYDAAIADLDKALALAPDDAHYLFQRAVAYLSNRQPLLGAADLDKAIALAPNDAEPRLARAGLRLGARDPDGALTDLKAADQALAPSSDMRLRLGGMAGAANDHDLAIANFSAWLTSHTEDHDRAVALNGRCFSRAMLGKDVDKALDDCNAALRLRPGVSGYLDSRALVWFRRGALDKALADYDAAIVAQPRNGWSLYMRGTLKRRLGKTAEGDADRTAALAINPRFAERAKRYHLDE</sequence>
<reference evidence="5" key="1">
    <citation type="submission" date="2023-07" db="EMBL/GenBank/DDBJ databases">
        <authorList>
            <person name="Kim M.K."/>
        </authorList>
    </citation>
    <scope>NUCLEOTIDE SEQUENCE</scope>
    <source>
        <strain evidence="5">CA1-15</strain>
    </source>
</reference>
<dbReference type="InterPro" id="IPR011990">
    <property type="entry name" value="TPR-like_helical_dom_sf"/>
</dbReference>
<dbReference type="PANTHER" id="PTHR44858">
    <property type="entry name" value="TETRATRICOPEPTIDE REPEAT PROTEIN 6"/>
    <property type="match status" value="1"/>
</dbReference>
<accession>A0ABT9A4N4</accession>
<evidence type="ECO:0000313" key="5">
    <source>
        <dbReference type="EMBL" id="MDO7843682.1"/>
    </source>
</evidence>
<feature type="signal peptide" evidence="4">
    <location>
        <begin position="1"/>
        <end position="21"/>
    </location>
</feature>
<dbReference type="PROSITE" id="PS00141">
    <property type="entry name" value="ASP_PROTEASE"/>
    <property type="match status" value="1"/>
</dbReference>
<dbReference type="RefSeq" id="WP_304562143.1">
    <property type="nucleotide sequence ID" value="NZ_JAUQSZ010000011.1"/>
</dbReference>
<keyword evidence="2 3" id="KW-0802">TPR repeat</keyword>
<dbReference type="SUPFAM" id="SSF48452">
    <property type="entry name" value="TPR-like"/>
    <property type="match status" value="1"/>
</dbReference>
<keyword evidence="5" id="KW-0378">Hydrolase</keyword>
<dbReference type="SUPFAM" id="SSF50630">
    <property type="entry name" value="Acid proteases"/>
    <property type="match status" value="2"/>
</dbReference>
<evidence type="ECO:0000256" key="2">
    <source>
        <dbReference type="ARBA" id="ARBA00022803"/>
    </source>
</evidence>
<evidence type="ECO:0000313" key="6">
    <source>
        <dbReference type="Proteomes" id="UP001176468"/>
    </source>
</evidence>
<dbReference type="InterPro" id="IPR034122">
    <property type="entry name" value="Retropepsin-like_bacterial"/>
</dbReference>
<keyword evidence="6" id="KW-1185">Reference proteome</keyword>
<dbReference type="PANTHER" id="PTHR44858:SF1">
    <property type="entry name" value="UDP-N-ACETYLGLUCOSAMINE--PEPTIDE N-ACETYLGLUCOSAMINYLTRANSFERASE SPINDLY-RELATED"/>
    <property type="match status" value="1"/>
</dbReference>
<keyword evidence="4" id="KW-0732">Signal</keyword>
<dbReference type="PROSITE" id="PS50005">
    <property type="entry name" value="TPR"/>
    <property type="match status" value="1"/>
</dbReference>
<dbReference type="GO" id="GO:0008233">
    <property type="term" value="F:peptidase activity"/>
    <property type="evidence" value="ECO:0007669"/>
    <property type="project" value="UniProtKB-KW"/>
</dbReference>
<dbReference type="GO" id="GO:0006508">
    <property type="term" value="P:proteolysis"/>
    <property type="evidence" value="ECO:0007669"/>
    <property type="project" value="UniProtKB-KW"/>
</dbReference>
<dbReference type="InterPro" id="IPR050498">
    <property type="entry name" value="Ycf3"/>
</dbReference>
<comment type="caution">
    <text evidence="5">The sequence shown here is derived from an EMBL/GenBank/DDBJ whole genome shotgun (WGS) entry which is preliminary data.</text>
</comment>
<keyword evidence="5" id="KW-0645">Protease</keyword>
<dbReference type="Gene3D" id="1.25.40.10">
    <property type="entry name" value="Tetratricopeptide repeat domain"/>
    <property type="match status" value="3"/>
</dbReference>
<evidence type="ECO:0000256" key="4">
    <source>
        <dbReference type="SAM" id="SignalP"/>
    </source>
</evidence>
<dbReference type="Gene3D" id="2.40.70.10">
    <property type="entry name" value="Acid Proteases"/>
    <property type="match status" value="2"/>
</dbReference>
<dbReference type="InterPro" id="IPR001969">
    <property type="entry name" value="Aspartic_peptidase_AS"/>
</dbReference>
<feature type="repeat" description="TPR" evidence="3">
    <location>
        <begin position="329"/>
        <end position="362"/>
    </location>
</feature>
<dbReference type="Proteomes" id="UP001176468">
    <property type="component" value="Unassembled WGS sequence"/>
</dbReference>
<dbReference type="EMBL" id="JAUQSZ010000011">
    <property type="protein sequence ID" value="MDO7843682.1"/>
    <property type="molecule type" value="Genomic_DNA"/>
</dbReference>
<name>A0ABT9A4N4_9SPHN</name>